<dbReference type="Pfam" id="PF08323">
    <property type="entry name" value="Glyco_transf_5"/>
    <property type="match status" value="1"/>
</dbReference>
<feature type="domain" description="Glycosyl transferase family 1" evidence="6">
    <location>
        <begin position="202"/>
        <end position="271"/>
    </location>
</feature>
<evidence type="ECO:0000259" key="7">
    <source>
        <dbReference type="Pfam" id="PF08323"/>
    </source>
</evidence>
<accession>A0A150G6K0</accession>
<dbReference type="SUPFAM" id="SSF53756">
    <property type="entry name" value="UDP-Glycosyltransferase/glycogen phosphorylase"/>
    <property type="match status" value="2"/>
</dbReference>
<evidence type="ECO:0000256" key="1">
    <source>
        <dbReference type="ARBA" id="ARBA00004727"/>
    </source>
</evidence>
<evidence type="ECO:0000313" key="9">
    <source>
        <dbReference type="Proteomes" id="UP000075714"/>
    </source>
</evidence>
<evidence type="ECO:0000256" key="3">
    <source>
        <dbReference type="ARBA" id="ARBA00022679"/>
    </source>
</evidence>
<dbReference type="GO" id="GO:0016757">
    <property type="term" value="F:glycosyltransferase activity"/>
    <property type="evidence" value="ECO:0007669"/>
    <property type="project" value="UniProtKB-KW"/>
</dbReference>
<dbReference type="Pfam" id="PF00534">
    <property type="entry name" value="Glycos_transf_1"/>
    <property type="match status" value="1"/>
</dbReference>
<keyword evidence="2" id="KW-0328">Glycosyltransferase</keyword>
<dbReference type="GO" id="GO:0019252">
    <property type="term" value="P:starch biosynthetic process"/>
    <property type="evidence" value="ECO:0007669"/>
    <property type="project" value="UniProtKB-UniPathway"/>
</dbReference>
<sequence length="322" mass="35233">METEEVAKPAEVREPAPSTSAEQPMGRVTVFSPVKASRTAKDKLGSDVVLTPVRRSARTSYKPVTPVSALLETTHDQNVHGTSGAVTVETPGLKRATELRNMVFVTSEVAPWSKTGGLADVLGSLPFALAERGHRVMVVAPRYAKYEGAVDTGARVTLLGHAELVCLGSGNKDLEDGLRWLEGEFRDRARGWVGFNVPLSHRLTAAADILLMPSRFEPCGLNQLYAMRYGAVPVAHKTGGLRDTVTDFDPWAQSGTGWTYTSCDAQGLLHATGLALLTYHNHKEDFRKLQLRGMAREASWDQAAQQYEQIISWALMDPPYCR</sequence>
<dbReference type="Gene3D" id="3.40.50.2000">
    <property type="entry name" value="Glycogen Phosphorylase B"/>
    <property type="match status" value="1"/>
</dbReference>
<feature type="domain" description="Starch synthase catalytic" evidence="7">
    <location>
        <begin position="102"/>
        <end position="150"/>
    </location>
</feature>
<proteinExistence type="predicted"/>
<dbReference type="UniPathway" id="UPA00152"/>
<dbReference type="PANTHER" id="PTHR45825">
    <property type="entry name" value="GRANULE-BOUND STARCH SYNTHASE 1, CHLOROPLASTIC/AMYLOPLASTIC"/>
    <property type="match status" value="1"/>
</dbReference>
<dbReference type="Proteomes" id="UP000075714">
    <property type="component" value="Unassembled WGS sequence"/>
</dbReference>
<dbReference type="STRING" id="33097.A0A150G6K0"/>
<reference evidence="9" key="1">
    <citation type="journal article" date="2016" name="Nat. Commun.">
        <title>The Gonium pectorale genome demonstrates co-option of cell cycle regulation during the evolution of multicellularity.</title>
        <authorList>
            <person name="Hanschen E.R."/>
            <person name="Marriage T.N."/>
            <person name="Ferris P.J."/>
            <person name="Hamaji T."/>
            <person name="Toyoda A."/>
            <person name="Fujiyama A."/>
            <person name="Neme R."/>
            <person name="Noguchi H."/>
            <person name="Minakuchi Y."/>
            <person name="Suzuki M."/>
            <person name="Kawai-Toyooka H."/>
            <person name="Smith D.R."/>
            <person name="Sparks H."/>
            <person name="Anderson J."/>
            <person name="Bakaric R."/>
            <person name="Luria V."/>
            <person name="Karger A."/>
            <person name="Kirschner M.W."/>
            <person name="Durand P.M."/>
            <person name="Michod R.E."/>
            <person name="Nozaki H."/>
            <person name="Olson B.J."/>
        </authorList>
    </citation>
    <scope>NUCLEOTIDE SEQUENCE [LARGE SCALE GENOMIC DNA]</scope>
    <source>
        <strain evidence="9">NIES-2863</strain>
    </source>
</reference>
<evidence type="ECO:0008006" key="10">
    <source>
        <dbReference type="Google" id="ProtNLM"/>
    </source>
</evidence>
<dbReference type="InterPro" id="IPR013534">
    <property type="entry name" value="Starch_synth_cat_dom"/>
</dbReference>
<evidence type="ECO:0000259" key="6">
    <source>
        <dbReference type="Pfam" id="PF00534"/>
    </source>
</evidence>
<comment type="caution">
    <text evidence="8">The sequence shown here is derived from an EMBL/GenBank/DDBJ whole genome shotgun (WGS) entry which is preliminary data.</text>
</comment>
<evidence type="ECO:0000256" key="2">
    <source>
        <dbReference type="ARBA" id="ARBA00022676"/>
    </source>
</evidence>
<evidence type="ECO:0000313" key="8">
    <source>
        <dbReference type="EMBL" id="KXZ45496.1"/>
    </source>
</evidence>
<feature type="region of interest" description="Disordered" evidence="5">
    <location>
        <begin position="1"/>
        <end position="27"/>
    </location>
</feature>
<keyword evidence="4" id="KW-0750">Starch biosynthesis</keyword>
<dbReference type="InterPro" id="IPR001296">
    <property type="entry name" value="Glyco_trans_1"/>
</dbReference>
<dbReference type="PANTHER" id="PTHR45825:SF2">
    <property type="entry name" value="STARCH SYNTHASE 2, CHLOROPLASTIC_AMYLOPLASTIC"/>
    <property type="match status" value="1"/>
</dbReference>
<dbReference type="EMBL" id="LSYV01000055">
    <property type="protein sequence ID" value="KXZ45496.1"/>
    <property type="molecule type" value="Genomic_DNA"/>
</dbReference>
<comment type="pathway">
    <text evidence="1">Glycan biosynthesis; starch biosynthesis.</text>
</comment>
<organism evidence="8 9">
    <name type="scientific">Gonium pectorale</name>
    <name type="common">Green alga</name>
    <dbReference type="NCBI Taxonomy" id="33097"/>
    <lineage>
        <taxon>Eukaryota</taxon>
        <taxon>Viridiplantae</taxon>
        <taxon>Chlorophyta</taxon>
        <taxon>core chlorophytes</taxon>
        <taxon>Chlorophyceae</taxon>
        <taxon>CS clade</taxon>
        <taxon>Chlamydomonadales</taxon>
        <taxon>Volvocaceae</taxon>
        <taxon>Gonium</taxon>
    </lineage>
</organism>
<name>A0A150G6K0_GONPE</name>
<dbReference type="OrthoDB" id="512920at2759"/>
<keyword evidence="3" id="KW-0808">Transferase</keyword>
<evidence type="ECO:0000256" key="5">
    <source>
        <dbReference type="SAM" id="MobiDB-lite"/>
    </source>
</evidence>
<protein>
    <recommendedName>
        <fullName evidence="10">Starch synthase catalytic domain-containing protein</fullName>
    </recommendedName>
</protein>
<dbReference type="AlphaFoldDB" id="A0A150G6K0"/>
<keyword evidence="9" id="KW-1185">Reference proteome</keyword>
<gene>
    <name evidence="8" type="ORF">GPECTOR_54g238</name>
</gene>
<feature type="compositionally biased region" description="Basic and acidic residues" evidence="5">
    <location>
        <begin position="1"/>
        <end position="14"/>
    </location>
</feature>
<evidence type="ECO:0000256" key="4">
    <source>
        <dbReference type="ARBA" id="ARBA00022922"/>
    </source>
</evidence>